<evidence type="ECO:0008006" key="4">
    <source>
        <dbReference type="Google" id="ProtNLM"/>
    </source>
</evidence>
<evidence type="ECO:0000256" key="1">
    <source>
        <dbReference type="SAM" id="SignalP"/>
    </source>
</evidence>
<comment type="caution">
    <text evidence="2">The sequence shown here is derived from an EMBL/GenBank/DDBJ whole genome shotgun (WGS) entry which is preliminary data.</text>
</comment>
<keyword evidence="3" id="KW-1185">Reference proteome</keyword>
<dbReference type="Proteomes" id="UP000436522">
    <property type="component" value="Unassembled WGS sequence"/>
</dbReference>
<organism evidence="2 3">
    <name type="scientific">Roseobacter cerasinus</name>
    <dbReference type="NCBI Taxonomy" id="2602289"/>
    <lineage>
        <taxon>Bacteria</taxon>
        <taxon>Pseudomonadati</taxon>
        <taxon>Pseudomonadota</taxon>
        <taxon>Alphaproteobacteria</taxon>
        <taxon>Rhodobacterales</taxon>
        <taxon>Roseobacteraceae</taxon>
        <taxon>Roseobacter</taxon>
    </lineage>
</organism>
<dbReference type="OrthoDB" id="7834840at2"/>
<dbReference type="AlphaFoldDB" id="A0A640VY02"/>
<name>A0A640VY02_9RHOB</name>
<sequence>MIIRQFIAGMVALLVSVAAAMANTHIIAIIDTSAFVEDEGEAEIRRKMLLATFLENMPRRSVLSIIDTVSPSVKWHGDAKKAERELDQLLAIMTPNPRGCADLTRALDHAEMAVRRSESKDIRFLMLSPLIHSGAPCGGAVKLPQALPEDAKPERFLNEKRITAWELYAPHELQTLEWFGFLQEAPSNGRVAVRMFSAAESPEALAKLAERD</sequence>
<reference evidence="2 3" key="1">
    <citation type="submission" date="2019-12" db="EMBL/GenBank/DDBJ databases">
        <title>Roseobacter cerasinus sp. nov., isolated from seawater around aquaculture.</title>
        <authorList>
            <person name="Muramatsu S."/>
            <person name="Takabe Y."/>
            <person name="Mori K."/>
            <person name="Takaichi S."/>
            <person name="Hanada S."/>
        </authorList>
    </citation>
    <scope>NUCLEOTIDE SEQUENCE [LARGE SCALE GENOMIC DNA]</scope>
    <source>
        <strain evidence="2 3">AI77</strain>
    </source>
</reference>
<feature type="chain" id="PRO_5025014979" description="VWA domain-containing protein" evidence="1">
    <location>
        <begin position="23"/>
        <end position="212"/>
    </location>
</feature>
<keyword evidence="1" id="KW-0732">Signal</keyword>
<gene>
    <name evidence="2" type="ORF">So717_43150</name>
</gene>
<feature type="signal peptide" evidence="1">
    <location>
        <begin position="1"/>
        <end position="22"/>
    </location>
</feature>
<accession>A0A640VY02</accession>
<evidence type="ECO:0000313" key="2">
    <source>
        <dbReference type="EMBL" id="GFE52562.1"/>
    </source>
</evidence>
<proteinExistence type="predicted"/>
<protein>
    <recommendedName>
        <fullName evidence="4">VWA domain-containing protein</fullName>
    </recommendedName>
</protein>
<dbReference type="EMBL" id="BLIV01000016">
    <property type="protein sequence ID" value="GFE52562.1"/>
    <property type="molecule type" value="Genomic_DNA"/>
</dbReference>
<evidence type="ECO:0000313" key="3">
    <source>
        <dbReference type="Proteomes" id="UP000436522"/>
    </source>
</evidence>
<dbReference type="RefSeq" id="WP_159981359.1">
    <property type="nucleotide sequence ID" value="NZ_BLIV01000016.1"/>
</dbReference>